<name>A0ABU0BFA0_9HYPH</name>
<comment type="caution">
    <text evidence="2">The sequence shown here is derived from an EMBL/GenBank/DDBJ whole genome shotgun (WGS) entry which is preliminary data.</text>
</comment>
<dbReference type="Proteomes" id="UP001224682">
    <property type="component" value="Unassembled WGS sequence"/>
</dbReference>
<gene>
    <name evidence="2" type="ORF">J2S75_003536</name>
</gene>
<proteinExistence type="predicted"/>
<organism evidence="2 3">
    <name type="scientific">Ancylobacter polymorphus</name>
    <dbReference type="NCBI Taxonomy" id="223390"/>
    <lineage>
        <taxon>Bacteria</taxon>
        <taxon>Pseudomonadati</taxon>
        <taxon>Pseudomonadota</taxon>
        <taxon>Alphaproteobacteria</taxon>
        <taxon>Hyphomicrobiales</taxon>
        <taxon>Xanthobacteraceae</taxon>
        <taxon>Ancylobacter</taxon>
    </lineage>
</organism>
<feature type="region of interest" description="Disordered" evidence="1">
    <location>
        <begin position="52"/>
        <end position="75"/>
    </location>
</feature>
<evidence type="ECO:0000313" key="2">
    <source>
        <dbReference type="EMBL" id="MDQ0304491.1"/>
    </source>
</evidence>
<evidence type="ECO:0000256" key="1">
    <source>
        <dbReference type="SAM" id="MobiDB-lite"/>
    </source>
</evidence>
<accession>A0ABU0BFA0</accession>
<reference evidence="2 3" key="1">
    <citation type="submission" date="2023-07" db="EMBL/GenBank/DDBJ databases">
        <title>Genomic Encyclopedia of Type Strains, Phase IV (KMG-IV): sequencing the most valuable type-strain genomes for metagenomic binning, comparative biology and taxonomic classification.</title>
        <authorList>
            <person name="Goeker M."/>
        </authorList>
    </citation>
    <scope>NUCLEOTIDE SEQUENCE [LARGE SCALE GENOMIC DNA]</scope>
    <source>
        <strain evidence="2 3">DSM 2457</strain>
    </source>
</reference>
<evidence type="ECO:0000313" key="3">
    <source>
        <dbReference type="Proteomes" id="UP001224682"/>
    </source>
</evidence>
<keyword evidence="3" id="KW-1185">Reference proteome</keyword>
<dbReference type="EMBL" id="JAUSUI010000008">
    <property type="protein sequence ID" value="MDQ0304491.1"/>
    <property type="molecule type" value="Genomic_DNA"/>
</dbReference>
<sequence length="75" mass="7733">MLGKDLPKVGENAQAAANVWSRASKLVDAFDRGVVIRSLRGLFLAIPTVAAGKSGRSAVGSREKSRPKAGSGEPA</sequence>
<dbReference type="RefSeq" id="WP_307021745.1">
    <property type="nucleotide sequence ID" value="NZ_JAUSUI010000008.1"/>
</dbReference>
<protein>
    <submittedName>
        <fullName evidence="2">Uncharacterized protein</fullName>
    </submittedName>
</protein>